<dbReference type="PATRIC" id="fig|1398.26.peg.897"/>
<dbReference type="EMBL" id="LQYG01000013">
    <property type="protein sequence ID" value="KYC65755.1"/>
    <property type="molecule type" value="Genomic_DNA"/>
</dbReference>
<evidence type="ECO:0000313" key="2">
    <source>
        <dbReference type="Proteomes" id="UP000075288"/>
    </source>
</evidence>
<proteinExistence type="predicted"/>
<gene>
    <name evidence="1" type="ORF">B4098_0972</name>
</gene>
<reference evidence="1 2" key="1">
    <citation type="submission" date="2016-01" db="EMBL/GenBank/DDBJ databases">
        <title>Genome Sequences of Twelve Sporeforming Bacillus Species Isolated from Foods.</title>
        <authorList>
            <person name="Berendsen E.M."/>
            <person name="Wells-Bennik M.H."/>
            <person name="Krawcyk A.O."/>
            <person name="De Jong A."/>
            <person name="Holsappel S."/>
            <person name="Eijlander R.T."/>
            <person name="Kuipers O.P."/>
        </authorList>
    </citation>
    <scope>NUCLEOTIDE SEQUENCE [LARGE SCALE GENOMIC DNA]</scope>
    <source>
        <strain evidence="1 2">B4098</strain>
    </source>
</reference>
<protein>
    <submittedName>
        <fullName evidence="1">Uncharacterized protein</fullName>
    </submittedName>
</protein>
<sequence>MFLWKINRKGSRTGWQKYTGYKMGLSFYIKPGTNLHD</sequence>
<dbReference type="AlphaFoldDB" id="A0A150K867"/>
<accession>A0A150K867</accession>
<comment type="caution">
    <text evidence="1">The sequence shown here is derived from an EMBL/GenBank/DDBJ whole genome shotgun (WGS) entry which is preliminary data.</text>
</comment>
<evidence type="ECO:0000313" key="1">
    <source>
        <dbReference type="EMBL" id="KYC65755.1"/>
    </source>
</evidence>
<name>A0A150K867_HEYCO</name>
<dbReference type="Proteomes" id="UP000075288">
    <property type="component" value="Unassembled WGS sequence"/>
</dbReference>
<organism evidence="1 2">
    <name type="scientific">Heyndrickxia coagulans</name>
    <name type="common">Weizmannia coagulans</name>
    <dbReference type="NCBI Taxonomy" id="1398"/>
    <lineage>
        <taxon>Bacteria</taxon>
        <taxon>Bacillati</taxon>
        <taxon>Bacillota</taxon>
        <taxon>Bacilli</taxon>
        <taxon>Bacillales</taxon>
        <taxon>Bacillaceae</taxon>
        <taxon>Heyndrickxia</taxon>
    </lineage>
</organism>